<dbReference type="SUPFAM" id="SSF111337">
    <property type="entry name" value="QueA-like"/>
    <property type="match status" value="1"/>
</dbReference>
<proteinExistence type="inferred from homology"/>
<dbReference type="Gene3D" id="3.40.1780.10">
    <property type="entry name" value="QueA-like"/>
    <property type="match status" value="2"/>
</dbReference>
<dbReference type="PANTHER" id="PTHR30307:SF0">
    <property type="entry name" value="S-ADENOSYLMETHIONINE:TRNA RIBOSYLTRANSFERASE-ISOMERASE"/>
    <property type="match status" value="1"/>
</dbReference>
<dbReference type="PANTHER" id="PTHR30307">
    <property type="entry name" value="S-ADENOSYLMETHIONINE:TRNA RIBOSYLTRANSFERASE-ISOMERASE"/>
    <property type="match status" value="1"/>
</dbReference>
<dbReference type="InterPro" id="IPR003699">
    <property type="entry name" value="QueA"/>
</dbReference>
<organism evidence="6 7">
    <name type="scientific">Microcoleus anatoxicus PTRS2</name>
    <dbReference type="NCBI Taxonomy" id="2705321"/>
    <lineage>
        <taxon>Bacteria</taxon>
        <taxon>Bacillati</taxon>
        <taxon>Cyanobacteriota</taxon>
        <taxon>Cyanophyceae</taxon>
        <taxon>Oscillatoriophycideae</taxon>
        <taxon>Oscillatoriales</taxon>
        <taxon>Microcoleaceae</taxon>
        <taxon>Microcoleus</taxon>
        <taxon>Microcoleus anatoxicus</taxon>
    </lineage>
</organism>
<dbReference type="Proteomes" id="UP001384579">
    <property type="component" value="Unassembled WGS sequence"/>
</dbReference>
<dbReference type="InterPro" id="IPR042119">
    <property type="entry name" value="QueA_dom2"/>
</dbReference>
<keyword evidence="3 5" id="KW-0949">S-adenosyl-L-methionine</keyword>
<keyword evidence="4 5" id="KW-0671">Queuosine biosynthesis</keyword>
<evidence type="ECO:0000256" key="1">
    <source>
        <dbReference type="ARBA" id="ARBA00022490"/>
    </source>
</evidence>
<evidence type="ECO:0000313" key="7">
    <source>
        <dbReference type="Proteomes" id="UP001384579"/>
    </source>
</evidence>
<evidence type="ECO:0000256" key="3">
    <source>
        <dbReference type="ARBA" id="ARBA00022691"/>
    </source>
</evidence>
<dbReference type="InterPro" id="IPR036100">
    <property type="entry name" value="QueA_sf"/>
</dbReference>
<dbReference type="Gene3D" id="2.40.10.240">
    <property type="entry name" value="QueA-like"/>
    <property type="match status" value="1"/>
</dbReference>
<sequence>MTEIDWSLDAYDYELPPSRIAQNPVVPRDSSRLLVVDSPSTQQHRIFQDLPDLLNPGDLLVLNNTRVLPARLYGHKPNGPAVEILLMEERQHNCWLALVKPGKRLKLGAKIEFDPIAPHSHEEPAGPCCCLGEAALATLPDRLTATVIERDDATGGRLLEFNLPTEMSLIPFLDEYGHVPLPPYIDNSQAAPEQYQTVYANRLGAIAAPTAGLHFTQDLFSRLQQRGIEKTFVTLHVGVGTFRPVEVEDVTTHQMHEEWVEVSAATVEKIRETKARGGRIIAVGTTAVRALEGAAAATETKIGDSPLQSFYGKTNLFIYPGYKWRVVDGMITNFHLPRSTLLMMISGMIGRTRVLDLYREAIAQEYRFYSFGDAMLILPEAYQIKEVIE</sequence>
<evidence type="ECO:0000313" key="6">
    <source>
        <dbReference type="EMBL" id="MEK0186663.1"/>
    </source>
</evidence>
<dbReference type="Pfam" id="PF02547">
    <property type="entry name" value="Queuosine_synth"/>
    <property type="match status" value="1"/>
</dbReference>
<comment type="subcellular location">
    <subcellularLocation>
        <location evidence="5">Cytoplasm</location>
    </subcellularLocation>
</comment>
<comment type="similarity">
    <text evidence="5">Belongs to the QueA family.</text>
</comment>
<dbReference type="NCBIfam" id="TIGR00113">
    <property type="entry name" value="queA"/>
    <property type="match status" value="1"/>
</dbReference>
<name>A0ABU8YQG1_9CYAN</name>
<comment type="caution">
    <text evidence="6">The sequence shown here is derived from an EMBL/GenBank/DDBJ whole genome shotgun (WGS) entry which is preliminary data.</text>
</comment>
<evidence type="ECO:0000256" key="5">
    <source>
        <dbReference type="HAMAP-Rule" id="MF_00113"/>
    </source>
</evidence>
<evidence type="ECO:0000256" key="4">
    <source>
        <dbReference type="ARBA" id="ARBA00022785"/>
    </source>
</evidence>
<comment type="subunit">
    <text evidence="5">Monomer.</text>
</comment>
<keyword evidence="1 5" id="KW-0963">Cytoplasm</keyword>
<dbReference type="InterPro" id="IPR042118">
    <property type="entry name" value="QueA_dom1"/>
</dbReference>
<dbReference type="HAMAP" id="MF_00113">
    <property type="entry name" value="QueA"/>
    <property type="match status" value="1"/>
</dbReference>
<dbReference type="EC" id="2.4.99.17" evidence="5"/>
<keyword evidence="6" id="KW-0328">Glycosyltransferase</keyword>
<reference evidence="6 7" key="1">
    <citation type="journal article" date="2020" name="Harmful Algae">
        <title>Molecular and morphological characterization of a novel dihydroanatoxin-a producing Microcoleus species (cyanobacteria) from the Russian River, California, USA.</title>
        <authorList>
            <person name="Conklin K.Y."/>
            <person name="Stancheva R."/>
            <person name="Otten T.G."/>
            <person name="Fadness R."/>
            <person name="Boyer G.L."/>
            <person name="Read B."/>
            <person name="Zhang X."/>
            <person name="Sheath R.G."/>
        </authorList>
    </citation>
    <scope>NUCLEOTIDE SEQUENCE [LARGE SCALE GENOMIC DNA]</scope>
    <source>
        <strain evidence="6 7">PTRS2</strain>
    </source>
</reference>
<dbReference type="NCBIfam" id="NF001140">
    <property type="entry name" value="PRK00147.1"/>
    <property type="match status" value="1"/>
</dbReference>
<dbReference type="GO" id="GO:0051075">
    <property type="term" value="F:S-adenosylmethionine:tRNA ribosyltransferase-isomerase activity"/>
    <property type="evidence" value="ECO:0007669"/>
    <property type="project" value="UniProtKB-EC"/>
</dbReference>
<accession>A0ABU8YQG1</accession>
<evidence type="ECO:0000256" key="2">
    <source>
        <dbReference type="ARBA" id="ARBA00022679"/>
    </source>
</evidence>
<keyword evidence="2 5" id="KW-0808">Transferase</keyword>
<comment type="catalytic activity">
    <reaction evidence="5">
        <text>7-aminomethyl-7-carbaguanosine(34) in tRNA + S-adenosyl-L-methionine = epoxyqueuosine(34) in tRNA + adenine + L-methionine + 2 H(+)</text>
        <dbReference type="Rhea" id="RHEA:32155"/>
        <dbReference type="Rhea" id="RHEA-COMP:10342"/>
        <dbReference type="Rhea" id="RHEA-COMP:18582"/>
        <dbReference type="ChEBI" id="CHEBI:15378"/>
        <dbReference type="ChEBI" id="CHEBI:16708"/>
        <dbReference type="ChEBI" id="CHEBI:57844"/>
        <dbReference type="ChEBI" id="CHEBI:59789"/>
        <dbReference type="ChEBI" id="CHEBI:82833"/>
        <dbReference type="ChEBI" id="CHEBI:194443"/>
        <dbReference type="EC" id="2.4.99.17"/>
    </reaction>
</comment>
<comment type="pathway">
    <text evidence="5">tRNA modification; tRNA-queuosine biosynthesis.</text>
</comment>
<keyword evidence="7" id="KW-1185">Reference proteome</keyword>
<comment type="function">
    <text evidence="5">Transfers and isomerizes the ribose moiety from AdoMet to the 7-aminomethyl group of 7-deazaguanine (preQ1-tRNA) to give epoxyqueuosine (oQ-tRNA).</text>
</comment>
<protein>
    <recommendedName>
        <fullName evidence="5">S-adenosylmethionine:tRNA ribosyltransferase-isomerase</fullName>
        <ecNumber evidence="5">2.4.99.17</ecNumber>
    </recommendedName>
    <alternativeName>
        <fullName evidence="5">Queuosine biosynthesis protein QueA</fullName>
    </alternativeName>
</protein>
<dbReference type="RefSeq" id="WP_340521260.1">
    <property type="nucleotide sequence ID" value="NZ_JBBLXS010000243.1"/>
</dbReference>
<gene>
    <name evidence="5 6" type="primary">queA</name>
    <name evidence="6" type="ORF">WMG39_17655</name>
</gene>
<dbReference type="EMBL" id="JBBLXS010000243">
    <property type="protein sequence ID" value="MEK0186663.1"/>
    <property type="molecule type" value="Genomic_DNA"/>
</dbReference>